<evidence type="ECO:0000259" key="9">
    <source>
        <dbReference type="PROSITE" id="PS50027"/>
    </source>
</evidence>
<dbReference type="CDD" id="cd00055">
    <property type="entry name" value="EGF_Lam"/>
    <property type="match status" value="2"/>
</dbReference>
<evidence type="ECO:0000256" key="1">
    <source>
        <dbReference type="ARBA" id="ARBA00022729"/>
    </source>
</evidence>
<evidence type="ECO:0000256" key="7">
    <source>
        <dbReference type="SAM" id="MobiDB-lite"/>
    </source>
</evidence>
<comment type="caution">
    <text evidence="10">The sequence shown here is derived from an EMBL/GenBank/DDBJ whole genome shotgun (WGS) entry which is preliminary data.</text>
</comment>
<feature type="region of interest" description="Disordered" evidence="7">
    <location>
        <begin position="758"/>
        <end position="778"/>
    </location>
</feature>
<keyword evidence="4" id="KW-0325">Glycoprotein</keyword>
<dbReference type="PROSITE" id="PS00010">
    <property type="entry name" value="ASX_HYDROXYL"/>
    <property type="match status" value="1"/>
</dbReference>
<evidence type="ECO:0000313" key="10">
    <source>
        <dbReference type="EMBL" id="KAJ9576933.1"/>
    </source>
</evidence>
<dbReference type="SMART" id="SM00180">
    <property type="entry name" value="EGF_Lam"/>
    <property type="match status" value="3"/>
</dbReference>
<feature type="non-terminal residue" evidence="10">
    <location>
        <position position="883"/>
    </location>
</feature>
<evidence type="ECO:0000256" key="3">
    <source>
        <dbReference type="ARBA" id="ARBA00023157"/>
    </source>
</evidence>
<dbReference type="AlphaFoldDB" id="A0AAD7ZAG4"/>
<keyword evidence="11" id="KW-1185">Reference proteome</keyword>
<keyword evidence="3 6" id="KW-1015">Disulfide bond</keyword>
<name>A0AAD7ZAG4_DIPPU</name>
<dbReference type="Gene3D" id="2.10.25.10">
    <property type="entry name" value="Laminin"/>
    <property type="match status" value="3"/>
</dbReference>
<protein>
    <recommendedName>
        <fullName evidence="9">Laminin EGF-like domain-containing protein</fullName>
    </recommendedName>
</protein>
<dbReference type="InterPro" id="IPR000742">
    <property type="entry name" value="EGF"/>
</dbReference>
<dbReference type="PROSITE" id="PS50027">
    <property type="entry name" value="EGF_LAM_2"/>
    <property type="match status" value="1"/>
</dbReference>
<feature type="compositionally biased region" description="Polar residues" evidence="7">
    <location>
        <begin position="760"/>
        <end position="769"/>
    </location>
</feature>
<reference evidence="10" key="1">
    <citation type="journal article" date="2023" name="IScience">
        <title>Live-bearing cockroach genome reveals convergent evolutionary mechanisms linked to viviparity in insects and beyond.</title>
        <authorList>
            <person name="Fouks B."/>
            <person name="Harrison M.C."/>
            <person name="Mikhailova A.A."/>
            <person name="Marchal E."/>
            <person name="English S."/>
            <person name="Carruthers M."/>
            <person name="Jennings E.C."/>
            <person name="Chiamaka E.L."/>
            <person name="Frigard R.A."/>
            <person name="Pippel M."/>
            <person name="Attardo G.M."/>
            <person name="Benoit J.B."/>
            <person name="Bornberg-Bauer E."/>
            <person name="Tobe S.S."/>
        </authorList>
    </citation>
    <scope>NUCLEOTIDE SEQUENCE</scope>
    <source>
        <strain evidence="10">Stay&amp;Tobe</strain>
    </source>
</reference>
<dbReference type="Proteomes" id="UP001233999">
    <property type="component" value="Unassembled WGS sequence"/>
</dbReference>
<dbReference type="EMBL" id="JASPKZ010009385">
    <property type="protein sequence ID" value="KAJ9576933.1"/>
    <property type="molecule type" value="Genomic_DNA"/>
</dbReference>
<accession>A0AAD7ZAG4</accession>
<dbReference type="InterPro" id="IPR002049">
    <property type="entry name" value="LE_dom"/>
</dbReference>
<keyword evidence="8" id="KW-0472">Membrane</keyword>
<gene>
    <name evidence="10" type="ORF">L9F63_006499</name>
</gene>
<evidence type="ECO:0000256" key="4">
    <source>
        <dbReference type="ARBA" id="ARBA00023180"/>
    </source>
</evidence>
<sequence>ICKWCTNCPRGRCIAASSDCEREGKCKRTVVDVSQCAESKCPASDCDKCDGLGSCVWTRQVLLSPEFGKTVTAEPIYDWNCVNNNIADRSSIEIKENVCPARCSMHQDCQNCLQAPGAEGGWHECRWSTQLRECLSPSYQPIYCTGGVCGLVLRGGDVDRCMESCSSYKQCSTCLQHAHCGWCSLDVGNMTGQGICTEGSLDSPSDGPAHSTCDVLYFKEMAAADPNDVFPSFSWHYVQCPPENECINDHHTCDNKSEECVDLPEGFKCVCGQGYKSEKSACVPVCSQGCVHGLCVEPDVCHCDFSYVGANCSIQCQCNNHANCAGPDKLDVCLECRTAVVGPQCEKCKPFFVGDPTNNGQCVPCIEYCNGHTAVCINDSMEHIPLFLTSDVSETDIAKFGETFQEGPTKHARCVGCKNQTTGDKCEGCISGHFRGSEDFRSPCRPCECHGHGDNCDAVTGEQCNCQNNTESDTTSCTSNKNSNQCWKSQCSKCRELYMGNPTDGHQCYRQMTVDSKFCFDAITLEECKMKPKPLNSGQTVFFVVQPRFMNVDIRVIVDVTQGVLDLFMSPSDDTFVVNVNSSTGAHMVELDSKFHWRDEEISEISGGIVTKLNIVELNAGSDDSAPNGSTTRTTNGDYVSANRYVVMEKEAHDRLVLTLPQDRHDLGSTRFISLLLHYGMVFFRQDQLHIDLFVFFSVFFSCFFLFLAACVVAWKAKQAADVRRARRRHVVEMLHMAKRPFATVTLLLDSHDSDDPSSFSTLAGSSQSPHRKKQRKQHIPLVGDIRPVAVEPTDDGVAAVGTVFVRLPGGREAPVRLALASSLILLARVYPLNGRAFLRRRTQYGPNSVCLIQSNAQHFSIQNIDIQQLLPRQQNRIRIQLS</sequence>
<keyword evidence="2" id="KW-0677">Repeat</keyword>
<evidence type="ECO:0000256" key="6">
    <source>
        <dbReference type="PROSITE-ProRule" id="PRU00460"/>
    </source>
</evidence>
<dbReference type="InterPro" id="IPR001881">
    <property type="entry name" value="EGF-like_Ca-bd_dom"/>
</dbReference>
<dbReference type="SMART" id="SM00181">
    <property type="entry name" value="EGF"/>
    <property type="match status" value="4"/>
</dbReference>
<dbReference type="InterPro" id="IPR056863">
    <property type="entry name" value="LMN_ATRN_NET-like_EGF"/>
</dbReference>
<evidence type="ECO:0000313" key="11">
    <source>
        <dbReference type="Proteomes" id="UP001233999"/>
    </source>
</evidence>
<feature type="disulfide bond" evidence="6">
    <location>
        <begin position="336"/>
        <end position="345"/>
    </location>
</feature>
<keyword evidence="8" id="KW-0812">Transmembrane</keyword>
<keyword evidence="8" id="KW-1133">Transmembrane helix</keyword>
<keyword evidence="5 6" id="KW-0424">Laminin EGF-like domain</keyword>
<comment type="caution">
    <text evidence="6">Lacks conserved residue(s) required for the propagation of feature annotation.</text>
</comment>
<feature type="disulfide bond" evidence="6">
    <location>
        <begin position="348"/>
        <end position="362"/>
    </location>
</feature>
<dbReference type="PROSITE" id="PS01248">
    <property type="entry name" value="EGF_LAM_1"/>
    <property type="match status" value="1"/>
</dbReference>
<proteinExistence type="predicted"/>
<dbReference type="Pfam" id="PF00053">
    <property type="entry name" value="EGF_laminin"/>
    <property type="match status" value="1"/>
</dbReference>
<dbReference type="GO" id="GO:0005509">
    <property type="term" value="F:calcium ion binding"/>
    <property type="evidence" value="ECO:0007669"/>
    <property type="project" value="InterPro"/>
</dbReference>
<feature type="domain" description="Laminin EGF-like" evidence="9">
    <location>
        <begin position="316"/>
        <end position="364"/>
    </location>
</feature>
<evidence type="ECO:0000256" key="5">
    <source>
        <dbReference type="ARBA" id="ARBA00023292"/>
    </source>
</evidence>
<feature type="transmembrane region" description="Helical" evidence="8">
    <location>
        <begin position="693"/>
        <end position="715"/>
    </location>
</feature>
<organism evidence="10 11">
    <name type="scientific">Diploptera punctata</name>
    <name type="common">Pacific beetle cockroach</name>
    <dbReference type="NCBI Taxonomy" id="6984"/>
    <lineage>
        <taxon>Eukaryota</taxon>
        <taxon>Metazoa</taxon>
        <taxon>Ecdysozoa</taxon>
        <taxon>Arthropoda</taxon>
        <taxon>Hexapoda</taxon>
        <taxon>Insecta</taxon>
        <taxon>Pterygota</taxon>
        <taxon>Neoptera</taxon>
        <taxon>Polyneoptera</taxon>
        <taxon>Dictyoptera</taxon>
        <taxon>Blattodea</taxon>
        <taxon>Blaberoidea</taxon>
        <taxon>Blaberidae</taxon>
        <taxon>Diplopterinae</taxon>
        <taxon>Diploptera</taxon>
    </lineage>
</organism>
<dbReference type="GO" id="GO:0048731">
    <property type="term" value="P:system development"/>
    <property type="evidence" value="ECO:0007669"/>
    <property type="project" value="UniProtKB-ARBA"/>
</dbReference>
<reference evidence="10" key="2">
    <citation type="submission" date="2023-05" db="EMBL/GenBank/DDBJ databases">
        <authorList>
            <person name="Fouks B."/>
        </authorList>
    </citation>
    <scope>NUCLEOTIDE SEQUENCE</scope>
    <source>
        <strain evidence="10">Stay&amp;Tobe</strain>
        <tissue evidence="10">Testes</tissue>
    </source>
</reference>
<dbReference type="Pfam" id="PF24973">
    <property type="entry name" value="EGF_LMN_ATRN"/>
    <property type="match status" value="1"/>
</dbReference>
<dbReference type="GO" id="GO:0048513">
    <property type="term" value="P:animal organ development"/>
    <property type="evidence" value="ECO:0007669"/>
    <property type="project" value="UniProtKB-ARBA"/>
</dbReference>
<keyword evidence="1" id="KW-0732">Signal</keyword>
<evidence type="ECO:0000256" key="2">
    <source>
        <dbReference type="ARBA" id="ARBA00022737"/>
    </source>
</evidence>
<dbReference type="SUPFAM" id="SSF57196">
    <property type="entry name" value="EGF/Laminin"/>
    <property type="match status" value="1"/>
</dbReference>
<evidence type="ECO:0000256" key="8">
    <source>
        <dbReference type="SAM" id="Phobius"/>
    </source>
</evidence>
<dbReference type="InterPro" id="IPR000152">
    <property type="entry name" value="EGF-type_Asp/Asn_hydroxyl_site"/>
</dbReference>
<feature type="non-terminal residue" evidence="10">
    <location>
        <position position="1"/>
    </location>
</feature>
<dbReference type="SMART" id="SM00179">
    <property type="entry name" value="EGF_CA"/>
    <property type="match status" value="1"/>
</dbReference>